<feature type="compositionally biased region" description="Low complexity" evidence="2">
    <location>
        <begin position="592"/>
        <end position="612"/>
    </location>
</feature>
<feature type="compositionally biased region" description="Basic and acidic residues" evidence="2">
    <location>
        <begin position="197"/>
        <end position="224"/>
    </location>
</feature>
<dbReference type="InterPro" id="IPR017901">
    <property type="entry name" value="C-CAP_CF_C-like"/>
</dbReference>
<dbReference type="Pfam" id="PF07986">
    <property type="entry name" value="TBCC"/>
    <property type="match status" value="1"/>
</dbReference>
<dbReference type="InterPro" id="IPR036223">
    <property type="entry name" value="CAP_C_sf"/>
</dbReference>
<protein>
    <recommendedName>
        <fullName evidence="3">C-CAP/cofactor C-like domain-containing protein</fullName>
    </recommendedName>
</protein>
<feature type="compositionally biased region" description="Low complexity" evidence="2">
    <location>
        <begin position="469"/>
        <end position="479"/>
    </location>
</feature>
<dbReference type="VEuPathDB" id="CryptoDB:Cvel_9911"/>
<dbReference type="PROSITE" id="PS51329">
    <property type="entry name" value="C_CAP_COFACTOR_C"/>
    <property type="match status" value="1"/>
</dbReference>
<feature type="region of interest" description="Disordered" evidence="2">
    <location>
        <begin position="590"/>
        <end position="628"/>
    </location>
</feature>
<evidence type="ECO:0000313" key="4">
    <source>
        <dbReference type="EMBL" id="CEM50296.1"/>
    </source>
</evidence>
<name>A0A0G4I0D4_9ALVE</name>
<evidence type="ECO:0000259" key="3">
    <source>
        <dbReference type="PROSITE" id="PS51329"/>
    </source>
</evidence>
<comment type="similarity">
    <text evidence="1">Belongs to the TBCC family.</text>
</comment>
<dbReference type="PANTHER" id="PTHR16052:SF0">
    <property type="entry name" value="TBCC DOMAIN-CONTAINING PROTEIN 1"/>
    <property type="match status" value="1"/>
</dbReference>
<feature type="compositionally biased region" description="Polar residues" evidence="2">
    <location>
        <begin position="482"/>
        <end position="495"/>
    </location>
</feature>
<feature type="region of interest" description="Disordered" evidence="2">
    <location>
        <begin position="132"/>
        <end position="163"/>
    </location>
</feature>
<evidence type="ECO:0000256" key="1">
    <source>
        <dbReference type="ARBA" id="ARBA00008848"/>
    </source>
</evidence>
<evidence type="ECO:0000256" key="2">
    <source>
        <dbReference type="SAM" id="MobiDB-lite"/>
    </source>
</evidence>
<dbReference type="InterPro" id="IPR012945">
    <property type="entry name" value="Tubulin-bd_cofactor_C_dom"/>
</dbReference>
<dbReference type="Gene3D" id="2.160.20.70">
    <property type="match status" value="1"/>
</dbReference>
<feature type="compositionally biased region" description="Low complexity" evidence="2">
    <location>
        <begin position="145"/>
        <end position="156"/>
    </location>
</feature>
<feature type="compositionally biased region" description="Gly residues" evidence="2">
    <location>
        <begin position="515"/>
        <end position="524"/>
    </location>
</feature>
<feature type="domain" description="C-CAP/cofactor C-like" evidence="3">
    <location>
        <begin position="303"/>
        <end position="437"/>
    </location>
</feature>
<dbReference type="EMBL" id="CDMZ01004622">
    <property type="protein sequence ID" value="CEM50296.1"/>
    <property type="molecule type" value="Genomic_DNA"/>
</dbReference>
<feature type="region of interest" description="Disordered" evidence="2">
    <location>
        <begin position="185"/>
        <end position="224"/>
    </location>
</feature>
<dbReference type="PANTHER" id="PTHR16052">
    <property type="entry name" value="TBCC DOMAIN-CONTAINING PROTEIN 1"/>
    <property type="match status" value="1"/>
</dbReference>
<dbReference type="SUPFAM" id="SSF69340">
    <property type="entry name" value="C-terminal domain of adenylylcyclase associated protein"/>
    <property type="match status" value="1"/>
</dbReference>
<reference evidence="4" key="1">
    <citation type="submission" date="2014-11" db="EMBL/GenBank/DDBJ databases">
        <authorList>
            <person name="Otto D Thomas"/>
            <person name="Naeem Raeece"/>
        </authorList>
    </citation>
    <scope>NUCLEOTIDE SEQUENCE</scope>
</reference>
<dbReference type="InterPro" id="IPR039589">
    <property type="entry name" value="TBCC1"/>
</dbReference>
<accession>A0A0G4I0D4</accession>
<organism evidence="4">
    <name type="scientific">Chromera velia CCMP2878</name>
    <dbReference type="NCBI Taxonomy" id="1169474"/>
    <lineage>
        <taxon>Eukaryota</taxon>
        <taxon>Sar</taxon>
        <taxon>Alveolata</taxon>
        <taxon>Colpodellida</taxon>
        <taxon>Chromeraceae</taxon>
        <taxon>Chromera</taxon>
    </lineage>
</organism>
<sequence>MSKLWIRAEVFDHVCLSTAFKWTLQSVFECVAALHESLAPQQTRIDAAQWMTFAGEWAKKGGGGPTSLTAVEAEAYWAVFATLCEAVRGIEDGQVDVRELALLLLVQLYSPQRMKNDQKADIVWPQKELSVPGSASGSLERNPLSSPRSAGSSPRSQVAASTRARDNHGILLFVQQNAGNMLRLASLDLSPPPSGGVEKDRERERDKERGTLRLSGEMKGEGEEKRVDTKSLDFLGLIIAGGASFTREGGSLSFLHTESKETGGARRGTLRKWIEGGLVWNDALYPSPSPSDPRPNFFSQNNARSSSAALISGLSRTTVFRTAKQMEGRPELSVVNCSESTLYICCKVAHVHVAACRHCTIFVAAVGGQASVVNCEGVRLVAVAGCVKFENSVDSVGLLHSRRRPVLAGDSRGLLLGPFNAIYSELDSILEEAGMTLSEDQVDSWANPICCTLQALTEGGAEGKGTTGGSNAAGSTAAGLKTPTSVGSLRASPTSDKAVARPSGSPTGVSPSLVGPGGELGGGAIPLSPVPGTGGGNSGDALSSLGGGGGGKGGDALSLSFHFVHPRQFAPLVVPEREFAAGWDLPLPGMDSSSSSSTTSAPSSSAAAGSSEKSQKEGGGKGKKPSLVLPDVYREALEETLQGNEDYSRELRAMESGAGGESAEMAERIRRLILARYREWLHEKGRHRLLLDLIRMEAADSPPPGGALGAQTK</sequence>
<proteinExistence type="inferred from homology"/>
<dbReference type="InterPro" id="IPR016098">
    <property type="entry name" value="CAP/MinC_C"/>
</dbReference>
<feature type="region of interest" description="Disordered" evidence="2">
    <location>
        <begin position="462"/>
        <end position="551"/>
    </location>
</feature>
<dbReference type="AlphaFoldDB" id="A0A0G4I0D4"/>
<gene>
    <name evidence="4" type="ORF">Cvel_9911</name>
</gene>